<name>A0ABR7LUH2_9ACTN</name>
<feature type="compositionally biased region" description="Polar residues" evidence="1">
    <location>
        <begin position="116"/>
        <end position="129"/>
    </location>
</feature>
<gene>
    <name evidence="2" type="ORF">HKK74_21540</name>
</gene>
<protein>
    <submittedName>
        <fullName evidence="2">Uncharacterized protein</fullName>
    </submittedName>
</protein>
<feature type="region of interest" description="Disordered" evidence="1">
    <location>
        <begin position="76"/>
        <end position="131"/>
    </location>
</feature>
<evidence type="ECO:0000313" key="2">
    <source>
        <dbReference type="EMBL" id="MBC6468058.1"/>
    </source>
</evidence>
<evidence type="ECO:0000256" key="1">
    <source>
        <dbReference type="SAM" id="MobiDB-lite"/>
    </source>
</evidence>
<feature type="compositionally biased region" description="Low complexity" evidence="1">
    <location>
        <begin position="100"/>
        <end position="115"/>
    </location>
</feature>
<feature type="compositionally biased region" description="Basic and acidic residues" evidence="1">
    <location>
        <begin position="18"/>
        <end position="29"/>
    </location>
</feature>
<evidence type="ECO:0000313" key="3">
    <source>
        <dbReference type="Proteomes" id="UP000805614"/>
    </source>
</evidence>
<dbReference type="Proteomes" id="UP000805614">
    <property type="component" value="Unassembled WGS sequence"/>
</dbReference>
<reference evidence="2 3" key="1">
    <citation type="submission" date="2020-06" db="EMBL/GenBank/DDBJ databases">
        <title>Actinomadura xiongansis sp. nov., isolated from soil of Baiyangdian.</title>
        <authorList>
            <person name="Zhang X."/>
        </authorList>
    </citation>
    <scope>NUCLEOTIDE SEQUENCE [LARGE SCALE GENOMIC DNA]</scope>
    <source>
        <strain evidence="2 3">HBUM206468</strain>
    </source>
</reference>
<sequence>MMRSGDRTSEWLSSALRAEADRHEPDTARMRARVQAATTPRARWTPLRTAVTSLAAAGTVAAITIATWQGLSGLGREDAGHSGPVAGGSVPSSPAPHTPTAHTGKGGSTSTSGMSAPQSGSDSPVTPRSSAKHRFLTAAGAVDPNPNAHWTQENLTLETERRLVELTVSVRVARTGAVSSTGSWLTLPREDFDLAVREEPDALVYAFVLKQGRSVPPGEYTFAVQYDHAPGVRDGRLDSFSATATAERGETAIVRGGF</sequence>
<dbReference type="EMBL" id="JABVEC010000016">
    <property type="protein sequence ID" value="MBC6468058.1"/>
    <property type="molecule type" value="Genomic_DNA"/>
</dbReference>
<comment type="caution">
    <text evidence="2">The sequence shown here is derived from an EMBL/GenBank/DDBJ whole genome shotgun (WGS) entry which is preliminary data.</text>
</comment>
<proteinExistence type="predicted"/>
<feature type="compositionally biased region" description="Low complexity" evidence="1">
    <location>
        <begin position="81"/>
        <end position="92"/>
    </location>
</feature>
<feature type="region of interest" description="Disordered" evidence="1">
    <location>
        <begin position="18"/>
        <end position="40"/>
    </location>
</feature>
<organism evidence="2 3">
    <name type="scientific">Actinomadura alba</name>
    <dbReference type="NCBI Taxonomy" id="406431"/>
    <lineage>
        <taxon>Bacteria</taxon>
        <taxon>Bacillati</taxon>
        <taxon>Actinomycetota</taxon>
        <taxon>Actinomycetes</taxon>
        <taxon>Streptosporangiales</taxon>
        <taxon>Thermomonosporaceae</taxon>
        <taxon>Actinomadura</taxon>
    </lineage>
</organism>
<accession>A0ABR7LUH2</accession>
<keyword evidence="3" id="KW-1185">Reference proteome</keyword>